<dbReference type="EMBL" id="WVIE01000074">
    <property type="protein sequence ID" value="NDJ20042.1"/>
    <property type="molecule type" value="Genomic_DNA"/>
</dbReference>
<dbReference type="InterPro" id="IPR037066">
    <property type="entry name" value="Plug_dom_sf"/>
</dbReference>
<keyword evidence="3 12" id="KW-0813">Transport</keyword>
<dbReference type="Pfam" id="PF11741">
    <property type="entry name" value="AMIN"/>
    <property type="match status" value="1"/>
</dbReference>
<evidence type="ECO:0000256" key="6">
    <source>
        <dbReference type="ARBA" id="ARBA00022692"/>
    </source>
</evidence>
<keyword evidence="15" id="KW-0675">Receptor</keyword>
<dbReference type="SUPFAM" id="SSF56935">
    <property type="entry name" value="Porins"/>
    <property type="match status" value="1"/>
</dbReference>
<keyword evidence="4 12" id="KW-1134">Transmembrane beta strand</keyword>
<feature type="domain" description="AMIN" evidence="14">
    <location>
        <begin position="2"/>
        <end position="56"/>
    </location>
</feature>
<feature type="non-terminal residue" evidence="15">
    <location>
        <position position="221"/>
    </location>
</feature>
<evidence type="ECO:0000256" key="1">
    <source>
        <dbReference type="ARBA" id="ARBA00004571"/>
    </source>
</evidence>
<evidence type="ECO:0000256" key="10">
    <source>
        <dbReference type="ARBA" id="ARBA00023136"/>
    </source>
</evidence>
<gene>
    <name evidence="15" type="ORF">GS601_22665</name>
</gene>
<dbReference type="Pfam" id="PF07715">
    <property type="entry name" value="Plug"/>
    <property type="match status" value="1"/>
</dbReference>
<keyword evidence="6 12" id="KW-0812">Transmembrane</keyword>
<dbReference type="FunFam" id="2.170.130.10:FF:000001">
    <property type="entry name" value="Catecholate siderophore TonB-dependent receptor"/>
    <property type="match status" value="1"/>
</dbReference>
<organism evidence="15 16">
    <name type="scientific">Myxacorys almedinensis A</name>
    <dbReference type="NCBI Taxonomy" id="2690445"/>
    <lineage>
        <taxon>Bacteria</taxon>
        <taxon>Bacillati</taxon>
        <taxon>Cyanobacteriota</taxon>
        <taxon>Cyanophyceae</taxon>
        <taxon>Leptolyngbyales</taxon>
        <taxon>Leptolyngbyaceae</taxon>
        <taxon>Myxacorys</taxon>
        <taxon>Myxacorys almedinensis</taxon>
    </lineage>
</organism>
<accession>A0A8J8CPU7</accession>
<dbReference type="InterPro" id="IPR012910">
    <property type="entry name" value="Plug_dom"/>
</dbReference>
<dbReference type="Proteomes" id="UP000646053">
    <property type="component" value="Unassembled WGS sequence"/>
</dbReference>
<evidence type="ECO:0000256" key="5">
    <source>
        <dbReference type="ARBA" id="ARBA00022496"/>
    </source>
</evidence>
<evidence type="ECO:0000313" key="15">
    <source>
        <dbReference type="EMBL" id="NDJ20042.1"/>
    </source>
</evidence>
<evidence type="ECO:0000256" key="11">
    <source>
        <dbReference type="ARBA" id="ARBA00023237"/>
    </source>
</evidence>
<dbReference type="PANTHER" id="PTHR32552">
    <property type="entry name" value="FERRICHROME IRON RECEPTOR-RELATED"/>
    <property type="match status" value="1"/>
</dbReference>
<dbReference type="InterPro" id="IPR021731">
    <property type="entry name" value="AMIN_dom"/>
</dbReference>
<keyword evidence="8" id="KW-0408">Iron</keyword>
<evidence type="ECO:0000259" key="14">
    <source>
        <dbReference type="Pfam" id="PF11741"/>
    </source>
</evidence>
<evidence type="ECO:0000256" key="9">
    <source>
        <dbReference type="ARBA" id="ARBA00023065"/>
    </source>
</evidence>
<dbReference type="RefSeq" id="WP_162425560.1">
    <property type="nucleotide sequence ID" value="NZ_WVIE01000074.1"/>
</dbReference>
<comment type="caution">
    <text evidence="15">The sequence shown here is derived from an EMBL/GenBank/DDBJ whole genome shotgun (WGS) entry which is preliminary data.</text>
</comment>
<reference evidence="15" key="1">
    <citation type="submission" date="2019-12" db="EMBL/GenBank/DDBJ databases">
        <title>High-Quality draft genome sequences of three cyanobacteria isolated from the limestone walls of the Old Cathedral of Coimbra.</title>
        <authorList>
            <person name="Tiago I."/>
            <person name="Soares F."/>
            <person name="Portugal A."/>
        </authorList>
    </citation>
    <scope>NUCLEOTIDE SEQUENCE</scope>
    <source>
        <strain evidence="15">A</strain>
    </source>
</reference>
<proteinExistence type="inferred from homology"/>
<protein>
    <submittedName>
        <fullName evidence="15">TonB-dependent receptor plug domain-containing protein</fullName>
    </submittedName>
</protein>
<dbReference type="GO" id="GO:0009279">
    <property type="term" value="C:cell outer membrane"/>
    <property type="evidence" value="ECO:0007669"/>
    <property type="project" value="UniProtKB-SubCell"/>
</dbReference>
<keyword evidence="10 12" id="KW-0472">Membrane</keyword>
<sequence>SLIAEIPNATLALPQGQTFVADSPTADIATVQVEQRLGNLRVSVAGKDALPQTEVTLKTGGLAYSLNPEADEPDEEIVVTGQREGYRVPNASTATKTDTPIRDIPQSIQVVPQEVLRDQNVTRLEEALKNVPGVTRISPSTLRSSTFNIRGFTATAPSGNFLRNGLRDILGQESLELSNIERVEVLKGPASVLYGTGTPGGTINLVTKQPLREPFYAIDAT</sequence>
<name>A0A8J8CPU7_9CYAN</name>
<comment type="subcellular location">
    <subcellularLocation>
        <location evidence="1 12">Cell outer membrane</location>
        <topology evidence="1 12">Multi-pass membrane protein</topology>
    </subcellularLocation>
</comment>
<dbReference type="GO" id="GO:0015344">
    <property type="term" value="F:siderophore uptake transmembrane transporter activity"/>
    <property type="evidence" value="ECO:0007669"/>
    <property type="project" value="TreeGrafter"/>
</dbReference>
<keyword evidence="11 12" id="KW-0998">Cell outer membrane</keyword>
<feature type="non-terminal residue" evidence="15">
    <location>
        <position position="1"/>
    </location>
</feature>
<comment type="similarity">
    <text evidence="2 12">Belongs to the TonB-dependent receptor family.</text>
</comment>
<evidence type="ECO:0000313" key="16">
    <source>
        <dbReference type="Proteomes" id="UP000646053"/>
    </source>
</evidence>
<dbReference type="GO" id="GO:0015891">
    <property type="term" value="P:siderophore transport"/>
    <property type="evidence" value="ECO:0007669"/>
    <property type="project" value="UniProtKB-ARBA"/>
</dbReference>
<evidence type="ECO:0000256" key="8">
    <source>
        <dbReference type="ARBA" id="ARBA00023004"/>
    </source>
</evidence>
<feature type="domain" description="TonB-dependent receptor plug" evidence="13">
    <location>
        <begin position="101"/>
        <end position="202"/>
    </location>
</feature>
<keyword evidence="5" id="KW-0410">Iron transport</keyword>
<evidence type="ECO:0000256" key="4">
    <source>
        <dbReference type="ARBA" id="ARBA00022452"/>
    </source>
</evidence>
<evidence type="ECO:0000256" key="3">
    <source>
        <dbReference type="ARBA" id="ARBA00022448"/>
    </source>
</evidence>
<evidence type="ECO:0000256" key="2">
    <source>
        <dbReference type="ARBA" id="ARBA00009810"/>
    </source>
</evidence>
<dbReference type="PROSITE" id="PS52016">
    <property type="entry name" value="TONB_DEPENDENT_REC_3"/>
    <property type="match status" value="1"/>
</dbReference>
<evidence type="ECO:0000256" key="12">
    <source>
        <dbReference type="PROSITE-ProRule" id="PRU01360"/>
    </source>
</evidence>
<keyword evidence="16" id="KW-1185">Reference proteome</keyword>
<evidence type="ECO:0000256" key="7">
    <source>
        <dbReference type="ARBA" id="ARBA00022729"/>
    </source>
</evidence>
<keyword evidence="9" id="KW-0406">Ion transport</keyword>
<dbReference type="InterPro" id="IPR039426">
    <property type="entry name" value="TonB-dep_rcpt-like"/>
</dbReference>
<keyword evidence="7" id="KW-0732">Signal</keyword>
<dbReference type="AlphaFoldDB" id="A0A8J8CPU7"/>
<dbReference type="Gene3D" id="2.170.130.10">
    <property type="entry name" value="TonB-dependent receptor, plug domain"/>
    <property type="match status" value="1"/>
</dbReference>
<dbReference type="PANTHER" id="PTHR32552:SF68">
    <property type="entry name" value="FERRICHROME OUTER MEMBRANE TRANSPORTER_PHAGE RECEPTOR"/>
    <property type="match status" value="1"/>
</dbReference>
<evidence type="ECO:0000259" key="13">
    <source>
        <dbReference type="Pfam" id="PF07715"/>
    </source>
</evidence>